<accession>A0A9D4XED7</accession>
<gene>
    <name evidence="2" type="ORF">KIW84_043045</name>
</gene>
<evidence type="ECO:0000256" key="1">
    <source>
        <dbReference type="SAM" id="MobiDB-lite"/>
    </source>
</evidence>
<dbReference type="EMBL" id="JAMSHJ010000004">
    <property type="protein sequence ID" value="KAI5418667.1"/>
    <property type="molecule type" value="Genomic_DNA"/>
</dbReference>
<dbReference type="AlphaFoldDB" id="A0A9D4XED7"/>
<name>A0A9D4XED7_PEA</name>
<protein>
    <submittedName>
        <fullName evidence="2">Uncharacterized protein</fullName>
    </submittedName>
</protein>
<evidence type="ECO:0000313" key="3">
    <source>
        <dbReference type="Proteomes" id="UP001058974"/>
    </source>
</evidence>
<dbReference type="InterPro" id="IPR027417">
    <property type="entry name" value="P-loop_NTPase"/>
</dbReference>
<keyword evidence="3" id="KW-1185">Reference proteome</keyword>
<feature type="region of interest" description="Disordered" evidence="1">
    <location>
        <begin position="96"/>
        <end position="141"/>
    </location>
</feature>
<reference evidence="2 3" key="1">
    <citation type="journal article" date="2022" name="Nat. Genet.">
        <title>Improved pea reference genome and pan-genome highlight genomic features and evolutionary characteristics.</title>
        <authorList>
            <person name="Yang T."/>
            <person name="Liu R."/>
            <person name="Luo Y."/>
            <person name="Hu S."/>
            <person name="Wang D."/>
            <person name="Wang C."/>
            <person name="Pandey M.K."/>
            <person name="Ge S."/>
            <person name="Xu Q."/>
            <person name="Li N."/>
            <person name="Li G."/>
            <person name="Huang Y."/>
            <person name="Saxena R.K."/>
            <person name="Ji Y."/>
            <person name="Li M."/>
            <person name="Yan X."/>
            <person name="He Y."/>
            <person name="Liu Y."/>
            <person name="Wang X."/>
            <person name="Xiang C."/>
            <person name="Varshney R.K."/>
            <person name="Ding H."/>
            <person name="Gao S."/>
            <person name="Zong X."/>
        </authorList>
    </citation>
    <scope>NUCLEOTIDE SEQUENCE [LARGE SCALE GENOMIC DNA]</scope>
    <source>
        <strain evidence="2 3">cv. Zhongwan 6</strain>
    </source>
</reference>
<feature type="compositionally biased region" description="Low complexity" evidence="1">
    <location>
        <begin position="116"/>
        <end position="127"/>
    </location>
</feature>
<organism evidence="2 3">
    <name type="scientific">Pisum sativum</name>
    <name type="common">Garden pea</name>
    <name type="synonym">Lathyrus oleraceus</name>
    <dbReference type="NCBI Taxonomy" id="3888"/>
    <lineage>
        <taxon>Eukaryota</taxon>
        <taxon>Viridiplantae</taxon>
        <taxon>Streptophyta</taxon>
        <taxon>Embryophyta</taxon>
        <taxon>Tracheophyta</taxon>
        <taxon>Spermatophyta</taxon>
        <taxon>Magnoliopsida</taxon>
        <taxon>eudicotyledons</taxon>
        <taxon>Gunneridae</taxon>
        <taxon>Pentapetalae</taxon>
        <taxon>rosids</taxon>
        <taxon>fabids</taxon>
        <taxon>Fabales</taxon>
        <taxon>Fabaceae</taxon>
        <taxon>Papilionoideae</taxon>
        <taxon>50 kb inversion clade</taxon>
        <taxon>NPAAA clade</taxon>
        <taxon>Hologalegina</taxon>
        <taxon>IRL clade</taxon>
        <taxon>Fabeae</taxon>
        <taxon>Lathyrus</taxon>
    </lineage>
</organism>
<dbReference type="Proteomes" id="UP001058974">
    <property type="component" value="Chromosome 4"/>
</dbReference>
<dbReference type="Gene3D" id="3.40.50.300">
    <property type="entry name" value="P-loop containing nucleotide triphosphate hydrolases"/>
    <property type="match status" value="1"/>
</dbReference>
<comment type="caution">
    <text evidence="2">The sequence shown here is derived from an EMBL/GenBank/DDBJ whole genome shotgun (WGS) entry which is preliminary data.</text>
</comment>
<evidence type="ECO:0000313" key="2">
    <source>
        <dbReference type="EMBL" id="KAI5418667.1"/>
    </source>
</evidence>
<dbReference type="Gramene" id="Psat04G0304500-T1">
    <property type="protein sequence ID" value="KAI5418667.1"/>
    <property type="gene ID" value="KIW84_043045"/>
</dbReference>
<dbReference type="PANTHER" id="PTHR48448:SF1">
    <property type="entry name" value="MUTL PROTEIN ISOFORM 1"/>
    <property type="match status" value="1"/>
</dbReference>
<dbReference type="InterPro" id="IPR053276">
    <property type="entry name" value="MtDNA_mismatch_repair_MutS"/>
</dbReference>
<dbReference type="PANTHER" id="PTHR48448">
    <property type="entry name" value="MUTL PROTEIN ISOFORM 1"/>
    <property type="match status" value="1"/>
</dbReference>
<sequence length="155" mass="17720">MGTTCIDGQTKPTWKLTDGVSKESLAFETARREGVPEVIIKRAEDLYLSVYTKKMISAENFAKQEGMSTYVNGNNLNGTHLHSKRPCSQVRRFLLHTSNQSRPRNPKDRQPQARDQLPTQQTLPPLTAFGEHQRLAKHRSSWEKEIRIEAETSEE</sequence>
<proteinExistence type="predicted"/>